<gene>
    <name evidence="1" type="ORF">SZ63_06750</name>
</gene>
<reference evidence="1 2" key="1">
    <citation type="journal article" date="2015" name="Int. J. Syst. Evol. Microbiol.">
        <title>Methanoculleus sediminis sp. nov., a methanogen from sediments near a submarine mud volcano.</title>
        <authorList>
            <person name="Chen S.C."/>
            <person name="Chen M.F."/>
            <person name="Lai M.C."/>
            <person name="Weng C.Y."/>
            <person name="Wu S.Y."/>
            <person name="Lin S."/>
            <person name="Yang T.F."/>
            <person name="Chen P.C."/>
        </authorList>
    </citation>
    <scope>NUCLEOTIDE SEQUENCE [LARGE SCALE GENOMIC DNA]</scope>
    <source>
        <strain evidence="1 2">S3Fa</strain>
    </source>
</reference>
<dbReference type="Pfam" id="PF03966">
    <property type="entry name" value="Trm112p"/>
    <property type="match status" value="1"/>
</dbReference>
<dbReference type="Gene3D" id="2.20.25.10">
    <property type="match status" value="1"/>
</dbReference>
<dbReference type="AlphaFoldDB" id="A0A0H1R1I2"/>
<accession>A0A0H1R1I2</accession>
<name>A0A0H1R1I2_9EURY</name>
<dbReference type="NCBIfam" id="NF038101">
    <property type="entry name" value="Trm112_arch"/>
    <property type="match status" value="1"/>
</dbReference>
<proteinExistence type="predicted"/>
<dbReference type="STRING" id="1550566.SZ63_06750"/>
<keyword evidence="2" id="KW-1185">Reference proteome</keyword>
<dbReference type="SUPFAM" id="SSF158997">
    <property type="entry name" value="Trm112p-like"/>
    <property type="match status" value="1"/>
</dbReference>
<organism evidence="1 2">
    <name type="scientific">Methanoculleus sediminis</name>
    <dbReference type="NCBI Taxonomy" id="1550566"/>
    <lineage>
        <taxon>Archaea</taxon>
        <taxon>Methanobacteriati</taxon>
        <taxon>Methanobacteriota</taxon>
        <taxon>Stenosarchaea group</taxon>
        <taxon>Methanomicrobia</taxon>
        <taxon>Methanomicrobiales</taxon>
        <taxon>Methanomicrobiaceae</taxon>
        <taxon>Methanoculleus</taxon>
    </lineage>
</organism>
<dbReference type="Proteomes" id="UP000035301">
    <property type="component" value="Unassembled WGS sequence"/>
</dbReference>
<evidence type="ECO:0000313" key="1">
    <source>
        <dbReference type="EMBL" id="KLK88681.1"/>
    </source>
</evidence>
<dbReference type="PANTHER" id="PTHR33505:SF4">
    <property type="entry name" value="PROTEIN PREY, MITOCHONDRIAL"/>
    <property type="match status" value="1"/>
</dbReference>
<dbReference type="OrthoDB" id="6467at2157"/>
<dbReference type="PATRIC" id="fig|1550566.3.peg.1465"/>
<dbReference type="PANTHER" id="PTHR33505">
    <property type="entry name" value="ZGC:162634"/>
    <property type="match status" value="1"/>
</dbReference>
<dbReference type="EMBL" id="JXOJ01000002">
    <property type="protein sequence ID" value="KLK88681.1"/>
    <property type="molecule type" value="Genomic_DNA"/>
</dbReference>
<comment type="caution">
    <text evidence="1">The sequence shown here is derived from an EMBL/GenBank/DDBJ whole genome shotgun (WGS) entry which is preliminary data.</text>
</comment>
<protein>
    <recommendedName>
        <fullName evidence="3">Trm112 family protein</fullName>
    </recommendedName>
</protein>
<dbReference type="GO" id="GO:0005829">
    <property type="term" value="C:cytosol"/>
    <property type="evidence" value="ECO:0007669"/>
    <property type="project" value="TreeGrafter"/>
</dbReference>
<evidence type="ECO:0008006" key="3">
    <source>
        <dbReference type="Google" id="ProtNLM"/>
    </source>
</evidence>
<dbReference type="RefSeq" id="WP_048113569.1">
    <property type="nucleotide sequence ID" value="NZ_JXOJ01000002.1"/>
</dbReference>
<evidence type="ECO:0000313" key="2">
    <source>
        <dbReference type="Proteomes" id="UP000035301"/>
    </source>
</evidence>
<sequence length="61" mass="6646">MRKNLMEILCCPVCKGELELTVTEESGEEVLEGTLRCAACSVDYPISEGIPNLLPKTACED</sequence>
<dbReference type="InterPro" id="IPR005651">
    <property type="entry name" value="Trm112-like"/>
</dbReference>